<evidence type="ECO:0000313" key="1">
    <source>
        <dbReference type="EMBL" id="SHK03324.1"/>
    </source>
</evidence>
<dbReference type="RefSeq" id="WP_073138026.1">
    <property type="nucleotide sequence ID" value="NZ_FQZF01000029.1"/>
</dbReference>
<dbReference type="STRING" id="198092.SAMN02745194_04001"/>
<dbReference type="Gene3D" id="3.40.50.12370">
    <property type="match status" value="1"/>
</dbReference>
<evidence type="ECO:0000313" key="2">
    <source>
        <dbReference type="Proteomes" id="UP000184387"/>
    </source>
</evidence>
<keyword evidence="2" id="KW-1185">Reference proteome</keyword>
<dbReference type="SUPFAM" id="SSF52402">
    <property type="entry name" value="Adenine nucleotide alpha hydrolases-like"/>
    <property type="match status" value="2"/>
</dbReference>
<dbReference type="AlphaFoldDB" id="A0A1M6P5V7"/>
<proteinExistence type="predicted"/>
<protein>
    <recommendedName>
        <fullName evidence="3">Universal stress protein family protein</fullName>
    </recommendedName>
</protein>
<reference evidence="1 2" key="1">
    <citation type="submission" date="2016-11" db="EMBL/GenBank/DDBJ databases">
        <authorList>
            <person name="Jaros S."/>
            <person name="Januszkiewicz K."/>
            <person name="Wedrychowicz H."/>
        </authorList>
    </citation>
    <scope>NUCLEOTIDE SEQUENCE [LARGE SCALE GENOMIC DNA]</scope>
    <source>
        <strain evidence="1 2">DSM 14916</strain>
    </source>
</reference>
<dbReference type="OrthoDB" id="9804721at2"/>
<sequence length="247" mass="26846">MRDYKALLVHAGLEDTAEARILLAADLADRFDATLIGLAAGSLETTERLDRARDSFHATSRKAARRREWRGSAEPLAGVLAREARAADLLILGLAEAAEGELDALAARAGRAVLLVPERTRVLDARQVLVAWRDTRATRRGIASALPILRLAERVALLPVRDGRPEEEQRRELADMARYLLRHDVPAEVLPDGPVEGHLPGEILDAARRLGADLIIAGNRDAEWLHLAVAEARDVSGQAGACWLLGP</sequence>
<organism evidence="1 2">
    <name type="scientific">Muricoccus roseus</name>
    <dbReference type="NCBI Taxonomy" id="198092"/>
    <lineage>
        <taxon>Bacteria</taxon>
        <taxon>Pseudomonadati</taxon>
        <taxon>Pseudomonadota</taxon>
        <taxon>Alphaproteobacteria</taxon>
        <taxon>Acetobacterales</taxon>
        <taxon>Roseomonadaceae</taxon>
        <taxon>Muricoccus</taxon>
    </lineage>
</organism>
<evidence type="ECO:0008006" key="3">
    <source>
        <dbReference type="Google" id="ProtNLM"/>
    </source>
</evidence>
<name>A0A1M6P5V7_9PROT</name>
<dbReference type="EMBL" id="FQZF01000029">
    <property type="protein sequence ID" value="SHK03324.1"/>
    <property type="molecule type" value="Genomic_DNA"/>
</dbReference>
<accession>A0A1M6P5V7</accession>
<gene>
    <name evidence="1" type="ORF">SAMN02745194_04001</name>
</gene>
<dbReference type="Proteomes" id="UP000184387">
    <property type="component" value="Unassembled WGS sequence"/>
</dbReference>